<keyword evidence="3" id="KW-1185">Reference proteome</keyword>
<reference evidence="2" key="1">
    <citation type="submission" date="2023-08" db="EMBL/GenBank/DDBJ databases">
        <title>A de novo genome assembly of Solanum verrucosum Schlechtendal, a Mexican diploid species geographically isolated from the other diploid A-genome species in potato relatives.</title>
        <authorList>
            <person name="Hosaka K."/>
        </authorList>
    </citation>
    <scope>NUCLEOTIDE SEQUENCE</scope>
    <source>
        <tissue evidence="2">Young leaves</tissue>
    </source>
</reference>
<proteinExistence type="predicted"/>
<dbReference type="PANTHER" id="PTHR31907">
    <property type="entry name" value="MLP-LIKE PROTEIN 423"/>
    <property type="match status" value="1"/>
</dbReference>
<dbReference type="SMART" id="SM01037">
    <property type="entry name" value="Bet_v_1"/>
    <property type="match status" value="1"/>
</dbReference>
<dbReference type="InterPro" id="IPR023393">
    <property type="entry name" value="START-like_dom_sf"/>
</dbReference>
<dbReference type="Pfam" id="PF00407">
    <property type="entry name" value="Bet_v_1"/>
    <property type="match status" value="1"/>
</dbReference>
<accession>A0AAF0QFU4</accession>
<dbReference type="GO" id="GO:0006952">
    <property type="term" value="P:defense response"/>
    <property type="evidence" value="ECO:0007669"/>
    <property type="project" value="InterPro"/>
</dbReference>
<evidence type="ECO:0000313" key="2">
    <source>
        <dbReference type="EMBL" id="WMV22904.1"/>
    </source>
</evidence>
<dbReference type="InterPro" id="IPR000916">
    <property type="entry name" value="Bet_v_I/MLP"/>
</dbReference>
<dbReference type="AlphaFoldDB" id="A0AAF0QFU4"/>
<dbReference type="EMBL" id="CP133615">
    <property type="protein sequence ID" value="WMV22904.1"/>
    <property type="molecule type" value="Genomic_DNA"/>
</dbReference>
<feature type="domain" description="Bet v I/Major latex protein" evidence="1">
    <location>
        <begin position="2"/>
        <end position="118"/>
    </location>
</feature>
<sequence length="118" mass="13300">MEIGGHLIRDLFHTKPHTIPNIIPSKILSFGFHEDGNDKIAKQVIEAVDPQTKSITLKLIGGELLELYDSFTVIISSDQQWTTWTFLYEKKTEETPEPLGLLGFVIGLTKDIEGHLLK</sequence>
<organism evidence="2 3">
    <name type="scientific">Solanum verrucosum</name>
    <dbReference type="NCBI Taxonomy" id="315347"/>
    <lineage>
        <taxon>Eukaryota</taxon>
        <taxon>Viridiplantae</taxon>
        <taxon>Streptophyta</taxon>
        <taxon>Embryophyta</taxon>
        <taxon>Tracheophyta</taxon>
        <taxon>Spermatophyta</taxon>
        <taxon>Magnoliopsida</taxon>
        <taxon>eudicotyledons</taxon>
        <taxon>Gunneridae</taxon>
        <taxon>Pentapetalae</taxon>
        <taxon>asterids</taxon>
        <taxon>lamiids</taxon>
        <taxon>Solanales</taxon>
        <taxon>Solanaceae</taxon>
        <taxon>Solanoideae</taxon>
        <taxon>Solaneae</taxon>
        <taxon>Solanum</taxon>
    </lineage>
</organism>
<dbReference type="SUPFAM" id="SSF55961">
    <property type="entry name" value="Bet v1-like"/>
    <property type="match status" value="1"/>
</dbReference>
<dbReference type="InterPro" id="IPR051761">
    <property type="entry name" value="MLP-like_ligand-binding"/>
</dbReference>
<evidence type="ECO:0000259" key="1">
    <source>
        <dbReference type="SMART" id="SM01037"/>
    </source>
</evidence>
<dbReference type="Gene3D" id="3.30.530.20">
    <property type="match status" value="1"/>
</dbReference>
<protein>
    <recommendedName>
        <fullName evidence="1">Bet v I/Major latex protein domain-containing protein</fullName>
    </recommendedName>
</protein>
<dbReference type="Proteomes" id="UP001234989">
    <property type="component" value="Chromosome 4"/>
</dbReference>
<evidence type="ECO:0000313" key="3">
    <source>
        <dbReference type="Proteomes" id="UP001234989"/>
    </source>
</evidence>
<gene>
    <name evidence="2" type="ORF">MTR67_016289</name>
</gene>
<name>A0AAF0QFU4_SOLVR</name>